<dbReference type="KEGG" id="rmar:GBA65_15765"/>
<dbReference type="Proteomes" id="UP000502706">
    <property type="component" value="Chromosome"/>
</dbReference>
<organism evidence="1 2">
    <name type="scientific">Rubrobacter marinus</name>
    <dbReference type="NCBI Taxonomy" id="2653852"/>
    <lineage>
        <taxon>Bacteria</taxon>
        <taxon>Bacillati</taxon>
        <taxon>Actinomycetota</taxon>
        <taxon>Rubrobacteria</taxon>
        <taxon>Rubrobacterales</taxon>
        <taxon>Rubrobacteraceae</taxon>
        <taxon>Rubrobacter</taxon>
    </lineage>
</organism>
<protein>
    <submittedName>
        <fullName evidence="1">DUF3891 family protein</fullName>
    </submittedName>
</protein>
<proteinExistence type="predicted"/>
<name>A0A6G8Q002_9ACTN</name>
<accession>A0A6G8Q002</accession>
<dbReference type="Pfam" id="PF13030">
    <property type="entry name" value="DUF3891"/>
    <property type="match status" value="1"/>
</dbReference>
<dbReference type="AlphaFoldDB" id="A0A6G8Q002"/>
<evidence type="ECO:0000313" key="1">
    <source>
        <dbReference type="EMBL" id="QIN79748.1"/>
    </source>
</evidence>
<sequence>MIVREVPEGFVLIGQHDHGLVAGEIARHWARGPRPSPSTLYAVAQHDLGWRALDESVLWNDEAGRPHDFIDYPVEPKVRAFTGALDRLEERDPHAACLSSMHYTTLIQGSERAADVRFREAEGRRQERLKGRISEESVGSLDRDLRFLKLCDGLSLFLCLNEPGREASNPPPYPDGLVFDGEEYVPEWADDRTLRVRPDPFDAPFEVGLPYRVFGRDGQGLGEGRLELRISG</sequence>
<dbReference type="InterPro" id="IPR024992">
    <property type="entry name" value="DUF3891"/>
</dbReference>
<dbReference type="EMBL" id="CP045121">
    <property type="protein sequence ID" value="QIN79748.1"/>
    <property type="molecule type" value="Genomic_DNA"/>
</dbReference>
<reference evidence="1 2" key="1">
    <citation type="submission" date="2019-10" db="EMBL/GenBank/DDBJ databases">
        <title>Rubrobacter sp nov SCSIO 52915 isolated from a deep-sea sediment in the South China Sea.</title>
        <authorList>
            <person name="Chen R.W."/>
        </authorList>
    </citation>
    <scope>NUCLEOTIDE SEQUENCE [LARGE SCALE GENOMIC DNA]</scope>
    <source>
        <strain evidence="1 2">SCSIO 52915</strain>
    </source>
</reference>
<keyword evidence="2" id="KW-1185">Reference proteome</keyword>
<evidence type="ECO:0000313" key="2">
    <source>
        <dbReference type="Proteomes" id="UP000502706"/>
    </source>
</evidence>
<gene>
    <name evidence="1" type="ORF">GBA65_15765</name>
</gene>